<comment type="pathway">
    <text evidence="1">Protein modification; protein ubiquitination.</text>
</comment>
<dbReference type="InterPro" id="IPR029071">
    <property type="entry name" value="Ubiquitin-like_domsf"/>
</dbReference>
<evidence type="ECO:0000256" key="7">
    <source>
        <dbReference type="ARBA" id="ARBA00022786"/>
    </source>
</evidence>
<dbReference type="InterPro" id="IPR044066">
    <property type="entry name" value="TRIAD_supradom"/>
</dbReference>
<protein>
    <recommendedName>
        <fullName evidence="13">RBR-type E3 ubiquitin transferase</fullName>
    </recommendedName>
</protein>
<dbReference type="SUPFAM" id="SSF54236">
    <property type="entry name" value="Ubiquitin-like"/>
    <property type="match status" value="1"/>
</dbReference>
<evidence type="ECO:0000313" key="11">
    <source>
        <dbReference type="EMBL" id="KAH3702698.1"/>
    </source>
</evidence>
<dbReference type="GO" id="GO:0008270">
    <property type="term" value="F:zinc ion binding"/>
    <property type="evidence" value="ECO:0007669"/>
    <property type="project" value="UniProtKB-KW"/>
</dbReference>
<feature type="domain" description="Ubiquitin-like" evidence="9">
    <location>
        <begin position="4"/>
        <end position="86"/>
    </location>
</feature>
<dbReference type="PROSITE" id="PS51873">
    <property type="entry name" value="TRIAD"/>
    <property type="match status" value="1"/>
</dbReference>
<gene>
    <name evidence="11" type="ORF">DPMN_077725</name>
</gene>
<reference evidence="11" key="1">
    <citation type="journal article" date="2019" name="bioRxiv">
        <title>The Genome of the Zebra Mussel, Dreissena polymorpha: A Resource for Invasive Species Research.</title>
        <authorList>
            <person name="McCartney M.A."/>
            <person name="Auch B."/>
            <person name="Kono T."/>
            <person name="Mallez S."/>
            <person name="Zhang Y."/>
            <person name="Obille A."/>
            <person name="Becker A."/>
            <person name="Abrahante J.E."/>
            <person name="Garbe J."/>
            <person name="Badalamenti J.P."/>
            <person name="Herman A."/>
            <person name="Mangelson H."/>
            <person name="Liachko I."/>
            <person name="Sullivan S."/>
            <person name="Sone E.D."/>
            <person name="Koren S."/>
            <person name="Silverstein K.A.T."/>
            <person name="Beckman K.B."/>
            <person name="Gohl D.M."/>
        </authorList>
    </citation>
    <scope>NUCLEOTIDE SEQUENCE</scope>
    <source>
        <strain evidence="11">Duluth1</strain>
        <tissue evidence="11">Whole animal</tissue>
    </source>
</reference>
<keyword evidence="3" id="KW-0808">Transferase</keyword>
<keyword evidence="2" id="KW-0597">Phosphoprotein</keyword>
<proteinExistence type="predicted"/>
<dbReference type="GO" id="GO:0009893">
    <property type="term" value="P:positive regulation of metabolic process"/>
    <property type="evidence" value="ECO:0007669"/>
    <property type="project" value="UniProtKB-ARBA"/>
</dbReference>
<keyword evidence="6" id="KW-0863">Zinc-finger</keyword>
<comment type="caution">
    <text evidence="11">The sequence shown here is derived from an EMBL/GenBank/DDBJ whole genome shotgun (WGS) entry which is preliminary data.</text>
</comment>
<keyword evidence="8" id="KW-0862">Zinc</keyword>
<dbReference type="Gene3D" id="3.10.20.90">
    <property type="entry name" value="Phosphatidylinositol 3-kinase Catalytic Subunit, Chain A, domain 1"/>
    <property type="match status" value="1"/>
</dbReference>
<evidence type="ECO:0000256" key="1">
    <source>
        <dbReference type="ARBA" id="ARBA00004906"/>
    </source>
</evidence>
<dbReference type="SUPFAM" id="SSF57850">
    <property type="entry name" value="RING/U-box"/>
    <property type="match status" value="1"/>
</dbReference>
<dbReference type="AlphaFoldDB" id="A0A9D3YPC6"/>
<evidence type="ECO:0000313" key="12">
    <source>
        <dbReference type="Proteomes" id="UP000828390"/>
    </source>
</evidence>
<dbReference type="Gene3D" id="1.20.120.1750">
    <property type="match status" value="1"/>
</dbReference>
<reference evidence="11" key="2">
    <citation type="submission" date="2020-11" db="EMBL/GenBank/DDBJ databases">
        <authorList>
            <person name="McCartney M.A."/>
            <person name="Auch B."/>
            <person name="Kono T."/>
            <person name="Mallez S."/>
            <person name="Becker A."/>
            <person name="Gohl D.M."/>
            <person name="Silverstein K.A.T."/>
            <person name="Koren S."/>
            <person name="Bechman K.B."/>
            <person name="Herman A."/>
            <person name="Abrahante J.E."/>
            <person name="Garbe J."/>
        </authorList>
    </citation>
    <scope>NUCLEOTIDE SEQUENCE</scope>
    <source>
        <strain evidence="11">Duluth1</strain>
        <tissue evidence="11">Whole animal</tissue>
    </source>
</reference>
<evidence type="ECO:0000256" key="6">
    <source>
        <dbReference type="ARBA" id="ARBA00022771"/>
    </source>
</evidence>
<dbReference type="InterPro" id="IPR031127">
    <property type="entry name" value="E3_UB_ligase_RBR"/>
</dbReference>
<evidence type="ECO:0000256" key="2">
    <source>
        <dbReference type="ARBA" id="ARBA00022553"/>
    </source>
</evidence>
<keyword evidence="7" id="KW-0833">Ubl conjugation pathway</keyword>
<keyword evidence="4" id="KW-0479">Metal-binding</keyword>
<evidence type="ECO:0000256" key="4">
    <source>
        <dbReference type="ARBA" id="ARBA00022723"/>
    </source>
</evidence>
<evidence type="ECO:0000256" key="8">
    <source>
        <dbReference type="ARBA" id="ARBA00022833"/>
    </source>
</evidence>
<dbReference type="Pfam" id="PF00240">
    <property type="entry name" value="ubiquitin"/>
    <property type="match status" value="1"/>
</dbReference>
<keyword evidence="5" id="KW-0677">Repeat</keyword>
<evidence type="ECO:0000259" key="10">
    <source>
        <dbReference type="PROSITE" id="PS51873"/>
    </source>
</evidence>
<sequence length="338" mass="38400">MSLINIIAQGVNNETKTVKISEEASIKELKKRIREAFSLPEDDDIRLLYTSKDLREKNERGKEQRLTDYDVRNNAMVFIVIRLHGGSTPKVYGSDIVLATEPDFISLDTTEGGQRAKMPCGHVVSPESLTDFCKSKLAGGAFEFRCTYKGSTRETFCNAKWDFPTVKRMALLTDTEITYFETKINDNYRKACGIKECPKCTSFCSRQRNTDQRVKCPVCSRKDRKNYEFCWFCMNVWRTNGVNQCGNSECSGQDTRLNILKTCEIKEVIGVKCPKIRACPQCGVFIEHVDKCKHIACPCGTKFCFICLKQADEQSRYQCGAHNSKCEVAPVQTEIPSR</sequence>
<dbReference type="Proteomes" id="UP000828390">
    <property type="component" value="Unassembled WGS sequence"/>
</dbReference>
<dbReference type="OrthoDB" id="419317at2759"/>
<dbReference type="PANTHER" id="PTHR11685">
    <property type="entry name" value="RBR FAMILY RING FINGER AND IBR DOMAIN-CONTAINING"/>
    <property type="match status" value="1"/>
</dbReference>
<dbReference type="EMBL" id="JAIWYP010000015">
    <property type="protein sequence ID" value="KAH3702698.1"/>
    <property type="molecule type" value="Genomic_DNA"/>
</dbReference>
<evidence type="ECO:0000256" key="5">
    <source>
        <dbReference type="ARBA" id="ARBA00022737"/>
    </source>
</evidence>
<dbReference type="PROSITE" id="PS50053">
    <property type="entry name" value="UBIQUITIN_2"/>
    <property type="match status" value="1"/>
</dbReference>
<dbReference type="GO" id="GO:0016567">
    <property type="term" value="P:protein ubiquitination"/>
    <property type="evidence" value="ECO:0007669"/>
    <property type="project" value="InterPro"/>
</dbReference>
<organism evidence="11 12">
    <name type="scientific">Dreissena polymorpha</name>
    <name type="common">Zebra mussel</name>
    <name type="synonym">Mytilus polymorpha</name>
    <dbReference type="NCBI Taxonomy" id="45954"/>
    <lineage>
        <taxon>Eukaryota</taxon>
        <taxon>Metazoa</taxon>
        <taxon>Spiralia</taxon>
        <taxon>Lophotrochozoa</taxon>
        <taxon>Mollusca</taxon>
        <taxon>Bivalvia</taxon>
        <taxon>Autobranchia</taxon>
        <taxon>Heteroconchia</taxon>
        <taxon>Euheterodonta</taxon>
        <taxon>Imparidentia</taxon>
        <taxon>Neoheterodontei</taxon>
        <taxon>Myida</taxon>
        <taxon>Dreissenoidea</taxon>
        <taxon>Dreissenidae</taxon>
        <taxon>Dreissena</taxon>
    </lineage>
</organism>
<keyword evidence="12" id="KW-1185">Reference proteome</keyword>
<dbReference type="GO" id="GO:0004842">
    <property type="term" value="F:ubiquitin-protein transferase activity"/>
    <property type="evidence" value="ECO:0007669"/>
    <property type="project" value="InterPro"/>
</dbReference>
<dbReference type="InterPro" id="IPR000626">
    <property type="entry name" value="Ubiquitin-like_dom"/>
</dbReference>
<evidence type="ECO:0000256" key="3">
    <source>
        <dbReference type="ARBA" id="ARBA00022679"/>
    </source>
</evidence>
<accession>A0A9D3YPC6</accession>
<feature type="domain" description="RING-type" evidence="10">
    <location>
        <begin position="90"/>
        <end position="326"/>
    </location>
</feature>
<evidence type="ECO:0000259" key="9">
    <source>
        <dbReference type="PROSITE" id="PS50053"/>
    </source>
</evidence>
<name>A0A9D3YPC6_DREPO</name>
<evidence type="ECO:0008006" key="13">
    <source>
        <dbReference type="Google" id="ProtNLM"/>
    </source>
</evidence>